<evidence type="ECO:0000256" key="2">
    <source>
        <dbReference type="ARBA" id="ARBA00022563"/>
    </source>
</evidence>
<reference evidence="14 15" key="1">
    <citation type="submission" date="2021-08" db="EMBL/GenBank/DDBJ databases">
        <title>Comparative Genomics Analysis of the Genus Qipengyuania Reveals Extensive Genetic Diversity and Metabolic Versatility, Including the Description of Fifteen Novel Species.</title>
        <authorList>
            <person name="Liu Y."/>
        </authorList>
    </citation>
    <scope>NUCLEOTIDE SEQUENCE [LARGE SCALE GENOMIC DNA]</scope>
    <source>
        <strain evidence="14 15">GH25</strain>
    </source>
</reference>
<keyword evidence="2 11" id="KW-0554">One-carbon metabolism</keyword>
<evidence type="ECO:0000256" key="4">
    <source>
        <dbReference type="ARBA" id="ARBA00022755"/>
    </source>
</evidence>
<accession>A0ABS7JAK6</accession>
<dbReference type="InterPro" id="IPR020867">
    <property type="entry name" value="THF_DH/CycHdrlase_CS"/>
</dbReference>
<feature type="domain" description="Tetrahydrofolate dehydrogenase/cyclohydrolase catalytic" evidence="12">
    <location>
        <begin position="6"/>
        <end position="121"/>
    </location>
</feature>
<comment type="caution">
    <text evidence="14">The sequence shown here is derived from an EMBL/GenBank/DDBJ whole genome shotgun (WGS) entry which is preliminary data.</text>
</comment>
<dbReference type="Pfam" id="PF00763">
    <property type="entry name" value="THF_DHG_CYH"/>
    <property type="match status" value="1"/>
</dbReference>
<keyword evidence="3 11" id="KW-0028">Amino-acid biosynthesis</keyword>
<proteinExistence type="inferred from homology"/>
<evidence type="ECO:0000256" key="11">
    <source>
        <dbReference type="HAMAP-Rule" id="MF_01576"/>
    </source>
</evidence>
<evidence type="ECO:0000256" key="1">
    <source>
        <dbReference type="ARBA" id="ARBA00004777"/>
    </source>
</evidence>
<dbReference type="InterPro" id="IPR046346">
    <property type="entry name" value="Aminoacid_DH-like_N_sf"/>
</dbReference>
<dbReference type="Pfam" id="PF02882">
    <property type="entry name" value="THF_DHG_CYH_C"/>
    <property type="match status" value="1"/>
</dbReference>
<dbReference type="InterPro" id="IPR020630">
    <property type="entry name" value="THF_DH/CycHdrlase_cat_dom"/>
</dbReference>
<comment type="pathway">
    <text evidence="1 11">One-carbon metabolism; tetrahydrofolate interconversion.</text>
</comment>
<dbReference type="PANTHER" id="PTHR48099:SF5">
    <property type="entry name" value="C-1-TETRAHYDROFOLATE SYNTHASE, CYTOPLASMIC"/>
    <property type="match status" value="1"/>
</dbReference>
<dbReference type="EMBL" id="JAIGNQ010000001">
    <property type="protein sequence ID" value="MBX7487049.1"/>
    <property type="molecule type" value="Genomic_DNA"/>
</dbReference>
<organism evidence="14 15">
    <name type="scientific">Qipengyuania pacifica</name>
    <dbReference type="NCBI Taxonomy" id="2860199"/>
    <lineage>
        <taxon>Bacteria</taxon>
        <taxon>Pseudomonadati</taxon>
        <taxon>Pseudomonadota</taxon>
        <taxon>Alphaproteobacteria</taxon>
        <taxon>Sphingomonadales</taxon>
        <taxon>Erythrobacteraceae</taxon>
        <taxon>Qipengyuania</taxon>
    </lineage>
</organism>
<comment type="caution">
    <text evidence="11">Lacks conserved residue(s) required for the propagation of feature annotation.</text>
</comment>
<evidence type="ECO:0000256" key="9">
    <source>
        <dbReference type="ARBA" id="ARBA00023167"/>
    </source>
</evidence>
<dbReference type="InterPro" id="IPR020631">
    <property type="entry name" value="THF_DH/CycHdrlase_NAD-bd_dom"/>
</dbReference>
<evidence type="ECO:0000256" key="10">
    <source>
        <dbReference type="ARBA" id="ARBA00023268"/>
    </source>
</evidence>
<evidence type="ECO:0000313" key="14">
    <source>
        <dbReference type="EMBL" id="MBX7487049.1"/>
    </source>
</evidence>
<comment type="function">
    <text evidence="11">Catalyzes the oxidation of 5,10-methylenetetrahydrofolate to 5,10-methenyltetrahydrofolate and then the hydrolysis of 5,10-methenyltetrahydrofolate to 10-formyltetrahydrofolate.</text>
</comment>
<dbReference type="Gene3D" id="3.40.50.10860">
    <property type="entry name" value="Leucine Dehydrogenase, chain A, domain 1"/>
    <property type="match status" value="1"/>
</dbReference>
<dbReference type="CDD" id="cd01080">
    <property type="entry name" value="NAD_bind_m-THF_DH_Cyclohyd"/>
    <property type="match status" value="1"/>
</dbReference>
<dbReference type="PRINTS" id="PR00085">
    <property type="entry name" value="THFDHDRGNASE"/>
</dbReference>
<feature type="binding site" evidence="11">
    <location>
        <position position="232"/>
    </location>
    <ligand>
        <name>NADP(+)</name>
        <dbReference type="ChEBI" id="CHEBI:58349"/>
    </ligand>
</feature>
<feature type="binding site" evidence="11">
    <location>
        <begin position="166"/>
        <end position="168"/>
    </location>
    <ligand>
        <name>NADP(+)</name>
        <dbReference type="ChEBI" id="CHEBI:58349"/>
    </ligand>
</feature>
<evidence type="ECO:0000259" key="13">
    <source>
        <dbReference type="Pfam" id="PF02882"/>
    </source>
</evidence>
<comment type="subunit">
    <text evidence="11">Homodimer.</text>
</comment>
<name>A0ABS7JAK6_9SPHN</name>
<evidence type="ECO:0000256" key="5">
    <source>
        <dbReference type="ARBA" id="ARBA00022801"/>
    </source>
</evidence>
<keyword evidence="7 11" id="KW-0560">Oxidoreductase</keyword>
<dbReference type="GO" id="GO:0004488">
    <property type="term" value="F:methylenetetrahydrofolate dehydrogenase (NADP+) activity"/>
    <property type="evidence" value="ECO:0007669"/>
    <property type="project" value="UniProtKB-EC"/>
</dbReference>
<dbReference type="NCBIfam" id="NF010783">
    <property type="entry name" value="PRK14186.1"/>
    <property type="match status" value="1"/>
</dbReference>
<dbReference type="GO" id="GO:0004477">
    <property type="term" value="F:methenyltetrahydrofolate cyclohydrolase activity"/>
    <property type="evidence" value="ECO:0007669"/>
    <property type="project" value="UniProtKB-EC"/>
</dbReference>
<evidence type="ECO:0000256" key="7">
    <source>
        <dbReference type="ARBA" id="ARBA00023002"/>
    </source>
</evidence>
<comment type="catalytic activity">
    <reaction evidence="11">
        <text>(6R)-5,10-methylene-5,6,7,8-tetrahydrofolate + NADP(+) = (6R)-5,10-methenyltetrahydrofolate + NADPH</text>
        <dbReference type="Rhea" id="RHEA:22812"/>
        <dbReference type="ChEBI" id="CHEBI:15636"/>
        <dbReference type="ChEBI" id="CHEBI:57455"/>
        <dbReference type="ChEBI" id="CHEBI:57783"/>
        <dbReference type="ChEBI" id="CHEBI:58349"/>
        <dbReference type="EC" id="1.5.1.5"/>
    </reaction>
</comment>
<comment type="catalytic activity">
    <reaction evidence="11">
        <text>(6R)-5,10-methenyltetrahydrofolate + H2O = (6R)-10-formyltetrahydrofolate + H(+)</text>
        <dbReference type="Rhea" id="RHEA:23700"/>
        <dbReference type="ChEBI" id="CHEBI:15377"/>
        <dbReference type="ChEBI" id="CHEBI:15378"/>
        <dbReference type="ChEBI" id="CHEBI:57455"/>
        <dbReference type="ChEBI" id="CHEBI:195366"/>
        <dbReference type="EC" id="3.5.4.9"/>
    </reaction>
</comment>
<keyword evidence="9 11" id="KW-0486">Methionine biosynthesis</keyword>
<evidence type="ECO:0000256" key="6">
    <source>
        <dbReference type="ARBA" id="ARBA00022857"/>
    </source>
</evidence>
<dbReference type="EC" id="3.5.4.9" evidence="11"/>
<dbReference type="SUPFAM" id="SSF51735">
    <property type="entry name" value="NAD(P)-binding Rossmann-fold domains"/>
    <property type="match status" value="1"/>
</dbReference>
<keyword evidence="15" id="KW-1185">Reference proteome</keyword>
<keyword evidence="5 11" id="KW-0378">Hydrolase</keyword>
<dbReference type="InterPro" id="IPR000672">
    <property type="entry name" value="THF_DH/CycHdrlase"/>
</dbReference>
<comment type="similarity">
    <text evidence="11">Belongs to the tetrahydrofolate dehydrogenase/cyclohydrolase family.</text>
</comment>
<dbReference type="NCBIfam" id="NF010785">
    <property type="entry name" value="PRK14188.1"/>
    <property type="match status" value="1"/>
</dbReference>
<keyword evidence="8 11" id="KW-0368">Histidine biosynthesis</keyword>
<dbReference type="InterPro" id="IPR036291">
    <property type="entry name" value="NAD(P)-bd_dom_sf"/>
</dbReference>
<keyword evidence="6 11" id="KW-0521">NADP</keyword>
<dbReference type="PROSITE" id="PS00767">
    <property type="entry name" value="THF_DHG_CYH_2"/>
    <property type="match status" value="1"/>
</dbReference>
<gene>
    <name evidence="11 14" type="primary">folD</name>
    <name evidence="14" type="ORF">K3177_00845</name>
</gene>
<evidence type="ECO:0000256" key="8">
    <source>
        <dbReference type="ARBA" id="ARBA00023102"/>
    </source>
</evidence>
<dbReference type="NCBIfam" id="NF008058">
    <property type="entry name" value="PRK10792.1"/>
    <property type="match status" value="1"/>
</dbReference>
<sequence length="298" mass="31119">MTAEVIDGKAFAAQLRERVGVQAAKFEEQAGRKAGLAVVLVGEDPASQVYVRSKHKATVAANMESFEHRLPADTSDADLLALVERLNTDPAVDGILVQLPLPGHLDEQAVIAAISPDKDVDGFHVINAGRLAVGQTGFVPCTPLGCMMLLADRLGDLSGLEAVVIGRSNIVGKPMAQLLLDANATVTIAHSRTKDLPGVVRRADIVVAAVGRPEMVKGDWLKDGATIIDVGINRLPPEPGSDKGRLVGDVDYAAARNVASAITPVPGGVGPMTIAVLLRNTLVAAHRNEGLDLPEGAL</sequence>
<keyword evidence="10 11" id="KW-0511">Multifunctional enzyme</keyword>
<dbReference type="SUPFAM" id="SSF53223">
    <property type="entry name" value="Aminoacid dehydrogenase-like, N-terminal domain"/>
    <property type="match status" value="1"/>
</dbReference>
<dbReference type="PANTHER" id="PTHR48099">
    <property type="entry name" value="C-1-TETRAHYDROFOLATE SYNTHASE, CYTOPLASMIC-RELATED"/>
    <property type="match status" value="1"/>
</dbReference>
<evidence type="ECO:0000259" key="12">
    <source>
        <dbReference type="Pfam" id="PF00763"/>
    </source>
</evidence>
<protein>
    <recommendedName>
        <fullName evidence="11">Bifunctional protein FolD</fullName>
    </recommendedName>
    <domain>
        <recommendedName>
            <fullName evidence="11">Methylenetetrahydrofolate dehydrogenase</fullName>
            <ecNumber evidence="11">1.5.1.5</ecNumber>
        </recommendedName>
    </domain>
    <domain>
        <recommendedName>
            <fullName evidence="11">Methenyltetrahydrofolate cyclohydrolase</fullName>
            <ecNumber evidence="11">3.5.4.9</ecNumber>
        </recommendedName>
    </domain>
</protein>
<dbReference type="Proteomes" id="UP000776651">
    <property type="component" value="Unassembled WGS sequence"/>
</dbReference>
<keyword evidence="4 11" id="KW-0658">Purine biosynthesis</keyword>
<dbReference type="HAMAP" id="MF_01576">
    <property type="entry name" value="THF_DHG_CYH"/>
    <property type="match status" value="1"/>
</dbReference>
<dbReference type="RefSeq" id="WP_221596398.1">
    <property type="nucleotide sequence ID" value="NZ_JAIGNQ010000001.1"/>
</dbReference>
<feature type="domain" description="Tetrahydrofolate dehydrogenase/cyclohydrolase NAD(P)-binding" evidence="13">
    <location>
        <begin position="140"/>
        <end position="288"/>
    </location>
</feature>
<dbReference type="EC" id="1.5.1.5" evidence="11"/>
<evidence type="ECO:0000313" key="15">
    <source>
        <dbReference type="Proteomes" id="UP000776651"/>
    </source>
</evidence>
<dbReference type="Gene3D" id="3.40.50.720">
    <property type="entry name" value="NAD(P)-binding Rossmann-like Domain"/>
    <property type="match status" value="1"/>
</dbReference>
<evidence type="ECO:0000256" key="3">
    <source>
        <dbReference type="ARBA" id="ARBA00022605"/>
    </source>
</evidence>